<gene>
    <name evidence="1" type="ORF">RhiirA4_546182</name>
</gene>
<name>A0A2I1GVY9_9GLOM</name>
<comment type="caution">
    <text evidence="1">The sequence shown here is derived from an EMBL/GenBank/DDBJ whole genome shotgun (WGS) entry which is preliminary data.</text>
</comment>
<dbReference type="VEuPathDB" id="FungiDB:RhiirA1_479270"/>
<reference evidence="1 2" key="1">
    <citation type="submission" date="2015-10" db="EMBL/GenBank/DDBJ databases">
        <title>Genome analyses suggest a sexual origin of heterokaryosis in a supposedly ancient asexual fungus.</title>
        <authorList>
            <person name="Ropars J."/>
            <person name="Sedzielewska K."/>
            <person name="Noel J."/>
            <person name="Charron P."/>
            <person name="Farinelli L."/>
            <person name="Marton T."/>
            <person name="Kruger M."/>
            <person name="Pelin A."/>
            <person name="Brachmann A."/>
            <person name="Corradi N."/>
        </authorList>
    </citation>
    <scope>NUCLEOTIDE SEQUENCE [LARGE SCALE GENOMIC DNA]</scope>
    <source>
        <strain evidence="1 2">A4</strain>
    </source>
</reference>
<evidence type="ECO:0000313" key="1">
    <source>
        <dbReference type="EMBL" id="PKY50802.1"/>
    </source>
</evidence>
<proteinExistence type="predicted"/>
<dbReference type="Proteomes" id="UP000234323">
    <property type="component" value="Unassembled WGS sequence"/>
</dbReference>
<dbReference type="EMBL" id="LLXI01000921">
    <property type="protein sequence ID" value="PKY50802.1"/>
    <property type="molecule type" value="Genomic_DNA"/>
</dbReference>
<protein>
    <submittedName>
        <fullName evidence="1">Uncharacterized protein</fullName>
    </submittedName>
</protein>
<sequence>MLKYHLKNLNILTKFNQILENILRSKYLDFIKCKTYIELKEYSKAKSILNYIRFTFIGYFIQDHPDFWSFLYKVYEINKNDSTEFGIVDEFNKYMYIERNVYFVSNLTNLNSELYQFQERDISSLSGLVLSSKNENLHLVLPTLKNNYDHLICKMNVKKILSKDCFIKFILNGNYRQNYMLKHKDVSKLEGLGWIEYRTSIYDGSQSPHIVQLTIEINSIEMKMEYIRMGHNLCTITHFPDIRFISYLLPDYHEFFANVPETFRDKYFSRKEMENLLDLKDILNSL</sequence>
<dbReference type="VEuPathDB" id="FungiDB:RhiirA1_476685"/>
<evidence type="ECO:0000313" key="2">
    <source>
        <dbReference type="Proteomes" id="UP000234323"/>
    </source>
</evidence>
<organism evidence="1 2">
    <name type="scientific">Rhizophagus irregularis</name>
    <dbReference type="NCBI Taxonomy" id="588596"/>
    <lineage>
        <taxon>Eukaryota</taxon>
        <taxon>Fungi</taxon>
        <taxon>Fungi incertae sedis</taxon>
        <taxon>Mucoromycota</taxon>
        <taxon>Glomeromycotina</taxon>
        <taxon>Glomeromycetes</taxon>
        <taxon>Glomerales</taxon>
        <taxon>Glomeraceae</taxon>
        <taxon>Rhizophagus</taxon>
    </lineage>
</organism>
<keyword evidence="2" id="KW-1185">Reference proteome</keyword>
<dbReference type="AlphaFoldDB" id="A0A2I1GVY9"/>
<dbReference type="VEuPathDB" id="FungiDB:FUN_010071"/>
<accession>A0A2I1GVY9</accession>